<sequence>MQKRDNLINNIETLKINGYVKKKDTKEIIDNLQLIKPKLSHEDKNKIKTITELLSKKTLKKRERREWDHSKKYLVELVNNYYEEYNDFDNEDINYDVDIGENDLSINEIENILDDKVPKYNKFNKKHPMKGVSYDKTNEKYKIQFNGNSQTINKLDDAVNKMKFLKKDKFREKISKIFLKNYFLYKNYYFVIYMINDKYYFDIQHIISVLNLQESYIKKKYNEFSDNIRHYIWHKNKYDGYILRELISERTMYKIVLSSNSKFSKSFKEDVADILKNLRRNNNLTITNKKITLKENPQTNINIIKQEKNIMNKMIKENFVPYSYNNPDNLSFIRQLVVMGSYIELSKYVKKHVLYGFIIPLHNENNHIIIKFGYTEDIIDRIRTLKKEYKSDVYLVRIVTIKGESEEQVFHNLLKSRYENLIEKYSIEEKDKVELYKFNPILLNIFDAYKINNKDLKESEKITPDEQFIINSVKTQESLFSNLVLNYEYNILSKQPGNKELYDFILEKQKMYHHEKIKKDEQEHIERMKKMKYDNFDKYMEMKKIKLEILKAKNNTSDNNNNKSPPLKRTSSKEILRL</sequence>
<organism evidence="2">
    <name type="scientific">Borely moumouvirus</name>
    <dbReference type="NCBI Taxonomy" id="2712067"/>
    <lineage>
        <taxon>Viruses</taxon>
        <taxon>Varidnaviria</taxon>
        <taxon>Bamfordvirae</taxon>
        <taxon>Nucleocytoviricota</taxon>
        <taxon>Megaviricetes</taxon>
        <taxon>Imitervirales</taxon>
        <taxon>Mimiviridae</taxon>
        <taxon>Megamimivirinae</taxon>
        <taxon>Moumouvirus</taxon>
    </lineage>
</organism>
<protein>
    <submittedName>
        <fullName evidence="2">Uncharacterized protein</fullName>
    </submittedName>
</protein>
<evidence type="ECO:0000313" key="2">
    <source>
        <dbReference type="EMBL" id="QID05739.1"/>
    </source>
</evidence>
<feature type="compositionally biased region" description="Low complexity" evidence="1">
    <location>
        <begin position="553"/>
        <end position="564"/>
    </location>
</feature>
<evidence type="ECO:0000256" key="1">
    <source>
        <dbReference type="SAM" id="MobiDB-lite"/>
    </source>
</evidence>
<feature type="region of interest" description="Disordered" evidence="1">
    <location>
        <begin position="552"/>
        <end position="578"/>
    </location>
</feature>
<accession>A0A6G6AA66</accession>
<proteinExistence type="predicted"/>
<dbReference type="EMBL" id="MN175499">
    <property type="protein sequence ID" value="QID05739.1"/>
    <property type="molecule type" value="Genomic_DNA"/>
</dbReference>
<reference evidence="2" key="1">
    <citation type="submission" date="2019-07" db="EMBL/GenBank/DDBJ databases">
        <title>The discovery of a new lineage B mimivirus raises questions about particles surface fibrils.</title>
        <authorList>
            <person name="Silva L.K.S."/>
            <person name="Rodrigues R.A.L."/>
            <person name="Andrade A.C.S.P."/>
            <person name="Hikida H."/>
            <person name="Andreani J."/>
            <person name="Levasseur A."/>
            <person name="La Scola B."/>
            <person name="Abrahao J.S."/>
        </authorList>
    </citation>
    <scope>NUCLEOTIDE SEQUENCE</scope>
    <source>
        <strain evidence="2">B60</strain>
    </source>
</reference>
<name>A0A6G6AA66_9VIRU</name>